<dbReference type="EMBL" id="WTYJ01000003">
    <property type="protein sequence ID" value="MXP00115.1"/>
    <property type="molecule type" value="Genomic_DNA"/>
</dbReference>
<dbReference type="OrthoDB" id="7409988at2"/>
<evidence type="ECO:0000256" key="1">
    <source>
        <dbReference type="SAM" id="MobiDB-lite"/>
    </source>
</evidence>
<dbReference type="AlphaFoldDB" id="A0A6I4TVV1"/>
<feature type="signal peptide" evidence="2">
    <location>
        <begin position="1"/>
        <end position="19"/>
    </location>
</feature>
<proteinExistence type="predicted"/>
<evidence type="ECO:0000313" key="4">
    <source>
        <dbReference type="Proteomes" id="UP000469430"/>
    </source>
</evidence>
<gene>
    <name evidence="3" type="ORF">GRI97_14070</name>
</gene>
<reference evidence="3 4" key="1">
    <citation type="submission" date="2019-12" db="EMBL/GenBank/DDBJ databases">
        <title>Genomic-based taxomic classification of the family Erythrobacteraceae.</title>
        <authorList>
            <person name="Xu L."/>
        </authorList>
    </citation>
    <scope>NUCLEOTIDE SEQUENCE [LARGE SCALE GENOMIC DNA]</scope>
    <source>
        <strain evidence="3 4">S36</strain>
    </source>
</reference>
<accession>A0A6I4TVV1</accession>
<dbReference type="Proteomes" id="UP000469430">
    <property type="component" value="Unassembled WGS sequence"/>
</dbReference>
<feature type="region of interest" description="Disordered" evidence="1">
    <location>
        <begin position="297"/>
        <end position="319"/>
    </location>
</feature>
<evidence type="ECO:0000256" key="2">
    <source>
        <dbReference type="SAM" id="SignalP"/>
    </source>
</evidence>
<feature type="chain" id="PRO_5026077517" description="DUF2059 domain-containing protein" evidence="2">
    <location>
        <begin position="20"/>
        <end position="319"/>
    </location>
</feature>
<evidence type="ECO:0000313" key="3">
    <source>
        <dbReference type="EMBL" id="MXP00115.1"/>
    </source>
</evidence>
<dbReference type="RefSeq" id="WP_161391850.1">
    <property type="nucleotide sequence ID" value="NZ_JBHSCP010000002.1"/>
</dbReference>
<sequence length="319" mass="34339">MKYLLAGMASLAFAVPAMGQEPVTTTVTIPAAEAEDAPANASNEMAMAMAMMQTMFAAPELTAEQEARLPLATQLAEHMLPNGIYARAMTETFSSFIEPIMGMAPQNMPVYDMSERLGVEYALVDGLDQAQQEEVGHILDPVYEQRSRAAMDFVMGKTTELMTLIEPGMRRGVARSFATRLDEQQLGAVVAFFDTPAGAAFAQHSLMAFSDRQAISALMAEMPRLMESLPDFETAAKEATASLPAEREYADLSAADRQRLAKLLGISEGELQRNMAEAAENRAAIEAGEYDWEAEATATATAEVPAPPKLSGKGRGKGN</sequence>
<comment type="caution">
    <text evidence="3">The sequence shown here is derived from an EMBL/GenBank/DDBJ whole genome shotgun (WGS) entry which is preliminary data.</text>
</comment>
<organism evidence="3 4">
    <name type="scientific">Croceibacterium xixiisoli</name>
    <dbReference type="NCBI Taxonomy" id="1476466"/>
    <lineage>
        <taxon>Bacteria</taxon>
        <taxon>Pseudomonadati</taxon>
        <taxon>Pseudomonadota</taxon>
        <taxon>Alphaproteobacteria</taxon>
        <taxon>Sphingomonadales</taxon>
        <taxon>Erythrobacteraceae</taxon>
        <taxon>Croceibacterium</taxon>
    </lineage>
</organism>
<keyword evidence="4" id="KW-1185">Reference proteome</keyword>
<keyword evidence="2" id="KW-0732">Signal</keyword>
<name>A0A6I4TVV1_9SPHN</name>
<protein>
    <recommendedName>
        <fullName evidence="5">DUF2059 domain-containing protein</fullName>
    </recommendedName>
</protein>
<evidence type="ECO:0008006" key="5">
    <source>
        <dbReference type="Google" id="ProtNLM"/>
    </source>
</evidence>